<gene>
    <name evidence="4" type="ORF">WICPIJ_002883</name>
</gene>
<evidence type="ECO:0000313" key="5">
    <source>
        <dbReference type="Proteomes" id="UP000774326"/>
    </source>
</evidence>
<proteinExistence type="inferred from homology"/>
<evidence type="ECO:0000256" key="1">
    <source>
        <dbReference type="ARBA" id="ARBA00006484"/>
    </source>
</evidence>
<comment type="caution">
    <text evidence="4">The sequence shown here is derived from an EMBL/GenBank/DDBJ whole genome shotgun (WGS) entry which is preliminary data.</text>
</comment>
<keyword evidence="3" id="KW-0560">Oxidoreductase</keyword>
<evidence type="ECO:0000256" key="3">
    <source>
        <dbReference type="ARBA" id="ARBA00023002"/>
    </source>
</evidence>
<accession>A0A9P8QAM9</accession>
<dbReference type="PANTHER" id="PTHR48107:SF7">
    <property type="entry name" value="RE15974P"/>
    <property type="match status" value="1"/>
</dbReference>
<evidence type="ECO:0000313" key="4">
    <source>
        <dbReference type="EMBL" id="KAH3686145.1"/>
    </source>
</evidence>
<dbReference type="Pfam" id="PF13561">
    <property type="entry name" value="adh_short_C2"/>
    <property type="match status" value="1"/>
</dbReference>
<reference evidence="4" key="1">
    <citation type="journal article" date="2021" name="Open Biol.">
        <title>Shared evolutionary footprints suggest mitochondrial oxidative damage underlies multiple complex I losses in fungi.</title>
        <authorList>
            <person name="Schikora-Tamarit M.A."/>
            <person name="Marcet-Houben M."/>
            <person name="Nosek J."/>
            <person name="Gabaldon T."/>
        </authorList>
    </citation>
    <scope>NUCLEOTIDE SEQUENCE</scope>
    <source>
        <strain evidence="4">CBS2887</strain>
    </source>
</reference>
<dbReference type="PANTHER" id="PTHR48107">
    <property type="entry name" value="NADPH-DEPENDENT ALDEHYDE REDUCTASE-LIKE PROTEIN, CHLOROPLASTIC-RELATED"/>
    <property type="match status" value="1"/>
</dbReference>
<dbReference type="FunFam" id="3.40.50.720:FF:000084">
    <property type="entry name" value="Short-chain dehydrogenase reductase"/>
    <property type="match status" value="1"/>
</dbReference>
<protein>
    <submittedName>
        <fullName evidence="4">Uncharacterized protein</fullName>
    </submittedName>
</protein>
<dbReference type="Proteomes" id="UP000774326">
    <property type="component" value="Unassembled WGS sequence"/>
</dbReference>
<dbReference type="SUPFAM" id="SSF51735">
    <property type="entry name" value="NAD(P)-binding Rossmann-fold domains"/>
    <property type="match status" value="1"/>
</dbReference>
<dbReference type="InterPro" id="IPR002347">
    <property type="entry name" value="SDR_fam"/>
</dbReference>
<name>A0A9P8QAM9_WICPI</name>
<organism evidence="4 5">
    <name type="scientific">Wickerhamomyces pijperi</name>
    <name type="common">Yeast</name>
    <name type="synonym">Pichia pijperi</name>
    <dbReference type="NCBI Taxonomy" id="599730"/>
    <lineage>
        <taxon>Eukaryota</taxon>
        <taxon>Fungi</taxon>
        <taxon>Dikarya</taxon>
        <taxon>Ascomycota</taxon>
        <taxon>Saccharomycotina</taxon>
        <taxon>Saccharomycetes</taxon>
        <taxon>Phaffomycetales</taxon>
        <taxon>Wickerhamomycetaceae</taxon>
        <taxon>Wickerhamomyces</taxon>
    </lineage>
</organism>
<dbReference type="NCBIfam" id="NF009385">
    <property type="entry name" value="PRK12744.1"/>
    <property type="match status" value="1"/>
</dbReference>
<keyword evidence="5" id="KW-1185">Reference proteome</keyword>
<keyword evidence="2" id="KW-0521">NADP</keyword>
<sequence>MFVFIQFIMSNLDINLKGKTAIVTGGTKNLGAETVKELAKFGANIVIHYHSDSEKSKGESLQNEIKANFQTESLLIKADLSIESESDKLFKLTKEKFGSIDIAINNAGKVLKKPIGDVTTEEYDSMFDINTKASFQFLKSCYKYVADNGSIVFLVTSLLAAYTPAYGIYQGAKAPVEYFSKTASKELHSRGISVNCVAPGPMDTPFLYGQETDESVAFFKTQGLGGRLTKVEDIVPIVRFLVTEGRWITGQTIYASGGFTAH</sequence>
<evidence type="ECO:0000256" key="2">
    <source>
        <dbReference type="ARBA" id="ARBA00022857"/>
    </source>
</evidence>
<comment type="similarity">
    <text evidence="1">Belongs to the short-chain dehydrogenases/reductases (SDR) family.</text>
</comment>
<dbReference type="EMBL" id="JAEUBG010001589">
    <property type="protein sequence ID" value="KAH3686145.1"/>
    <property type="molecule type" value="Genomic_DNA"/>
</dbReference>
<dbReference type="Gene3D" id="3.40.50.720">
    <property type="entry name" value="NAD(P)-binding Rossmann-like Domain"/>
    <property type="match status" value="1"/>
</dbReference>
<dbReference type="OrthoDB" id="47007at2759"/>
<dbReference type="AlphaFoldDB" id="A0A9P8QAM9"/>
<dbReference type="GO" id="GO:0016614">
    <property type="term" value="F:oxidoreductase activity, acting on CH-OH group of donors"/>
    <property type="evidence" value="ECO:0007669"/>
    <property type="project" value="UniProtKB-ARBA"/>
</dbReference>
<dbReference type="PRINTS" id="PR00081">
    <property type="entry name" value="GDHRDH"/>
</dbReference>
<reference evidence="4" key="2">
    <citation type="submission" date="2021-01" db="EMBL/GenBank/DDBJ databases">
        <authorList>
            <person name="Schikora-Tamarit M.A."/>
        </authorList>
    </citation>
    <scope>NUCLEOTIDE SEQUENCE</scope>
    <source>
        <strain evidence="4">CBS2887</strain>
    </source>
</reference>
<dbReference type="InterPro" id="IPR036291">
    <property type="entry name" value="NAD(P)-bd_dom_sf"/>
</dbReference>